<gene>
    <name evidence="3" type="ORF">S1361_37580</name>
</gene>
<sequence length="134" mass="14671">MSRVTAELPFGTRAFLTRPYPATFTTLRRDGTPHVTPVRFTFDASTGLARVTTRARARKARNVAAGGPAVRVALCQADGFRWVTLEGRATVTDDPARLAEAVRRYIVRYRAAPPAPLDLVVVEIAVDHVLSLNL</sequence>
<reference evidence="3 4" key="1">
    <citation type="submission" date="2021-03" db="EMBL/GenBank/DDBJ databases">
        <title>Complete genome sequence of Streptomyces cyanogenus S136, producer of anticancer angucycline landomycin A.</title>
        <authorList>
            <person name="Hrab P."/>
            <person name="Ruckert C."/>
            <person name="Busche T."/>
            <person name="Ostash I."/>
            <person name="Kalinowski J."/>
            <person name="Fedorenko V."/>
            <person name="Yushchuk O."/>
            <person name="Ostash B."/>
        </authorList>
    </citation>
    <scope>NUCLEOTIDE SEQUENCE [LARGE SCALE GENOMIC DNA]</scope>
    <source>
        <strain evidence="3 4">S136</strain>
    </source>
</reference>
<feature type="domain" description="Pyridoxamine 5'-phosphate oxidase N-terminal" evidence="2">
    <location>
        <begin position="13"/>
        <end position="130"/>
    </location>
</feature>
<name>A0ABX7U3J6_STRCY</name>
<dbReference type="InterPro" id="IPR052019">
    <property type="entry name" value="F420H2_bilvrd_red/Heme_oxyg"/>
</dbReference>
<organism evidence="3 4">
    <name type="scientific">Streptomyces cyanogenus</name>
    <dbReference type="NCBI Taxonomy" id="80860"/>
    <lineage>
        <taxon>Bacteria</taxon>
        <taxon>Bacillati</taxon>
        <taxon>Actinomycetota</taxon>
        <taxon>Actinomycetes</taxon>
        <taxon>Kitasatosporales</taxon>
        <taxon>Streptomycetaceae</taxon>
        <taxon>Streptomyces</taxon>
    </lineage>
</organism>
<dbReference type="PANTHER" id="PTHR35176">
    <property type="entry name" value="HEME OXYGENASE HI_0854-RELATED"/>
    <property type="match status" value="1"/>
</dbReference>
<evidence type="ECO:0000313" key="4">
    <source>
        <dbReference type="Proteomes" id="UP000663908"/>
    </source>
</evidence>
<dbReference type="Proteomes" id="UP000663908">
    <property type="component" value="Chromosome"/>
</dbReference>
<accession>A0ABX7U3J6</accession>
<keyword evidence="1" id="KW-0560">Oxidoreductase</keyword>
<dbReference type="Pfam" id="PF01243">
    <property type="entry name" value="PNPOx_N"/>
    <property type="match status" value="1"/>
</dbReference>
<dbReference type="InterPro" id="IPR012349">
    <property type="entry name" value="Split_barrel_FMN-bd"/>
</dbReference>
<evidence type="ECO:0000256" key="1">
    <source>
        <dbReference type="ARBA" id="ARBA00023002"/>
    </source>
</evidence>
<dbReference type="PANTHER" id="PTHR35176:SF1">
    <property type="entry name" value="F420H(2)-DEPENDENT BILIVERDIN REDUCTASE"/>
    <property type="match status" value="1"/>
</dbReference>
<dbReference type="SUPFAM" id="SSF50475">
    <property type="entry name" value="FMN-binding split barrel"/>
    <property type="match status" value="1"/>
</dbReference>
<dbReference type="EMBL" id="CP071839">
    <property type="protein sequence ID" value="QTE03108.1"/>
    <property type="molecule type" value="Genomic_DNA"/>
</dbReference>
<dbReference type="InterPro" id="IPR011576">
    <property type="entry name" value="Pyridox_Oxase_N"/>
</dbReference>
<evidence type="ECO:0000313" key="3">
    <source>
        <dbReference type="EMBL" id="QTE03108.1"/>
    </source>
</evidence>
<keyword evidence="4" id="KW-1185">Reference proteome</keyword>
<dbReference type="Gene3D" id="2.30.110.10">
    <property type="entry name" value="Electron Transport, Fmn-binding Protein, Chain A"/>
    <property type="match status" value="1"/>
</dbReference>
<protein>
    <submittedName>
        <fullName evidence="3">Pyridoxamine 5'-phosphate oxidase</fullName>
    </submittedName>
</protein>
<evidence type="ECO:0000259" key="2">
    <source>
        <dbReference type="Pfam" id="PF01243"/>
    </source>
</evidence>
<proteinExistence type="predicted"/>